<gene>
    <name evidence="2" type="ORF">EF294_20205</name>
</gene>
<feature type="compositionally biased region" description="Pro residues" evidence="1">
    <location>
        <begin position="56"/>
        <end position="70"/>
    </location>
</feature>
<proteinExistence type="predicted"/>
<reference evidence="2 3" key="1">
    <citation type="submission" date="2018-11" db="EMBL/GenBank/DDBJ databases">
        <title>Draft genome sequence of Gordonia sp. RS15-1S isolated from rice stems.</title>
        <authorList>
            <person name="Muangham S."/>
        </authorList>
    </citation>
    <scope>NUCLEOTIDE SEQUENCE [LARGE SCALE GENOMIC DNA]</scope>
    <source>
        <strain evidence="2 3">RS15-1S</strain>
    </source>
</reference>
<accession>A0A3N4G683</accession>
<organism evidence="2 3">
    <name type="scientific">Gordonia oryzae</name>
    <dbReference type="NCBI Taxonomy" id="2487349"/>
    <lineage>
        <taxon>Bacteria</taxon>
        <taxon>Bacillati</taxon>
        <taxon>Actinomycetota</taxon>
        <taxon>Actinomycetes</taxon>
        <taxon>Mycobacteriales</taxon>
        <taxon>Gordoniaceae</taxon>
        <taxon>Gordonia</taxon>
    </lineage>
</organism>
<dbReference type="Proteomes" id="UP000267536">
    <property type="component" value="Unassembled WGS sequence"/>
</dbReference>
<evidence type="ECO:0000313" key="2">
    <source>
        <dbReference type="EMBL" id="RPA56907.1"/>
    </source>
</evidence>
<dbReference type="EMBL" id="RKMH01000021">
    <property type="protein sequence ID" value="RPA56907.1"/>
    <property type="molecule type" value="Genomic_DNA"/>
</dbReference>
<keyword evidence="3" id="KW-1185">Reference proteome</keyword>
<evidence type="ECO:0000313" key="3">
    <source>
        <dbReference type="Proteomes" id="UP000267536"/>
    </source>
</evidence>
<comment type="caution">
    <text evidence="2">The sequence shown here is derived from an EMBL/GenBank/DDBJ whole genome shotgun (WGS) entry which is preliminary data.</text>
</comment>
<dbReference type="AlphaFoldDB" id="A0A3N4G683"/>
<name>A0A3N4G683_9ACTN</name>
<sequence length="76" mass="7746">MGLSIVGLSLVGASGVVLLADEVAPSDADYPALGDIALGDIALGDAALGDAADYSPPRPAIPPWCPPPSRWRPRPR</sequence>
<protein>
    <submittedName>
        <fullName evidence="2">Uncharacterized protein</fullName>
    </submittedName>
</protein>
<evidence type="ECO:0000256" key="1">
    <source>
        <dbReference type="SAM" id="MobiDB-lite"/>
    </source>
</evidence>
<feature type="region of interest" description="Disordered" evidence="1">
    <location>
        <begin position="54"/>
        <end position="76"/>
    </location>
</feature>